<dbReference type="GO" id="GO:0071269">
    <property type="term" value="P:L-homocysteine biosynthetic process"/>
    <property type="evidence" value="ECO:0007669"/>
    <property type="project" value="TreeGrafter"/>
</dbReference>
<evidence type="ECO:0000256" key="5">
    <source>
        <dbReference type="PIRSR" id="PIRSR001434-2"/>
    </source>
</evidence>
<dbReference type="OrthoDB" id="9803729at2"/>
<reference evidence="8" key="1">
    <citation type="submission" date="2017-10" db="EMBL/GenBank/DDBJ databases">
        <authorList>
            <person name="Gaisin V.A."/>
            <person name="Rysina M.S."/>
            <person name="Grouzdev D.S."/>
        </authorList>
    </citation>
    <scope>NUCLEOTIDE SEQUENCE [LARGE SCALE GENOMIC DNA]</scope>
    <source>
        <strain evidence="8">V1</strain>
    </source>
</reference>
<dbReference type="Gene3D" id="3.90.1150.10">
    <property type="entry name" value="Aspartate Aminotransferase, domain 1"/>
    <property type="match status" value="1"/>
</dbReference>
<dbReference type="PANTHER" id="PTHR43797:SF2">
    <property type="entry name" value="HOMOCYSTEINE_CYSTEINE SYNTHASE"/>
    <property type="match status" value="1"/>
</dbReference>
<evidence type="ECO:0000256" key="6">
    <source>
        <dbReference type="RuleBase" id="RU362118"/>
    </source>
</evidence>
<dbReference type="RefSeq" id="WP_110023328.1">
    <property type="nucleotide sequence ID" value="NZ_PDNZ01000004.1"/>
</dbReference>
<dbReference type="InterPro" id="IPR015424">
    <property type="entry name" value="PyrdxlP-dep_Trfase"/>
</dbReference>
<dbReference type="EMBL" id="PDNZ01000004">
    <property type="protein sequence ID" value="PWW82194.1"/>
    <property type="molecule type" value="Genomic_DNA"/>
</dbReference>
<comment type="caution">
    <text evidence="7">The sequence shown here is derived from an EMBL/GenBank/DDBJ whole genome shotgun (WGS) entry which is preliminary data.</text>
</comment>
<evidence type="ECO:0000313" key="7">
    <source>
        <dbReference type="EMBL" id="PWW82194.1"/>
    </source>
</evidence>
<dbReference type="GO" id="GO:0005737">
    <property type="term" value="C:cytoplasm"/>
    <property type="evidence" value="ECO:0007669"/>
    <property type="project" value="TreeGrafter"/>
</dbReference>
<comment type="similarity">
    <text evidence="2 6">Belongs to the trans-sulfuration enzymes family.</text>
</comment>
<gene>
    <name evidence="7" type="ORF">CR164_07650</name>
</gene>
<evidence type="ECO:0000256" key="1">
    <source>
        <dbReference type="ARBA" id="ARBA00001933"/>
    </source>
</evidence>
<dbReference type="GO" id="GO:0006535">
    <property type="term" value="P:cysteine biosynthetic process from serine"/>
    <property type="evidence" value="ECO:0007669"/>
    <property type="project" value="TreeGrafter"/>
</dbReference>
<keyword evidence="8" id="KW-1185">Reference proteome</keyword>
<comment type="cofactor">
    <cofactor evidence="1 6">
        <name>pyridoxal 5'-phosphate</name>
        <dbReference type="ChEBI" id="CHEBI:597326"/>
    </cofactor>
</comment>
<feature type="modified residue" description="N6-(pyridoxal phosphate)lysine" evidence="5">
    <location>
        <position position="205"/>
    </location>
</feature>
<accession>A0A317T679</accession>
<sequence>MKGFTTKVLHTRYPKKDVHGSLRPPLYDSVAFEFDNASEIQQAFEGKLPAHTYSRISNPTVEDFETKMRVLTDSRGVIAVSSGMAAITNVILTLCSAGSNIVSSRHLFGNTISLFEKTLKDWGLEVRYADMSDPGSIESKIDEHTRALYLESITNPQLEVVDFSVVSGCAEKFGVPLVLDGTLTTPFLFRSRDYGVAVEVVSTTKYISGGATGVGGVIIDNGLFDWGQSPKVSPLSGQYGQFAFLAKLRREVFRNCGSCMAPHHAWLNTLGLETLALRVRQSSDNAMTIARFLAGQPEVKAVNYPGLPESKHHAAASVQFRGLFGGLVSFELEDRAQCFRFIDSLAIIRKATNLNDNKSLIIHPASTIFGEYTVEERLDMGIAENMLRLSAGIEDWEDLIDDIKQGLKNI</sequence>
<dbReference type="Proteomes" id="UP000246278">
    <property type="component" value="Unassembled WGS sequence"/>
</dbReference>
<dbReference type="GO" id="GO:0019346">
    <property type="term" value="P:transsulfuration"/>
    <property type="evidence" value="ECO:0007669"/>
    <property type="project" value="InterPro"/>
</dbReference>
<dbReference type="InterPro" id="IPR006235">
    <property type="entry name" value="OAc-hSer/O-AcSer_sulfhydrylase"/>
</dbReference>
<dbReference type="Gene3D" id="3.40.640.10">
    <property type="entry name" value="Type I PLP-dependent aspartate aminotransferase-like (Major domain)"/>
    <property type="match status" value="1"/>
</dbReference>
<dbReference type="Pfam" id="PF01053">
    <property type="entry name" value="Cys_Met_Meta_PP"/>
    <property type="match status" value="1"/>
</dbReference>
<dbReference type="InterPro" id="IPR000277">
    <property type="entry name" value="Cys/Met-Metab_PyrdxlP-dep_enz"/>
</dbReference>
<dbReference type="AlphaFoldDB" id="A0A317T679"/>
<dbReference type="InterPro" id="IPR015421">
    <property type="entry name" value="PyrdxlP-dep_Trfase_major"/>
</dbReference>
<dbReference type="InterPro" id="IPR015422">
    <property type="entry name" value="PyrdxlP-dep_Trfase_small"/>
</dbReference>
<name>A0A317T679_9CHLB</name>
<organism evidence="7 8">
    <name type="scientific">Prosthecochloris marina</name>
    <dbReference type="NCBI Taxonomy" id="2017681"/>
    <lineage>
        <taxon>Bacteria</taxon>
        <taxon>Pseudomonadati</taxon>
        <taxon>Chlorobiota</taxon>
        <taxon>Chlorobiia</taxon>
        <taxon>Chlorobiales</taxon>
        <taxon>Chlorobiaceae</taxon>
        <taxon>Prosthecochloris</taxon>
    </lineage>
</organism>
<dbReference type="FunFam" id="3.40.640.10:FF:000046">
    <property type="entry name" value="Cystathionine gamma-lyase"/>
    <property type="match status" value="1"/>
</dbReference>
<evidence type="ECO:0000256" key="4">
    <source>
        <dbReference type="ARBA" id="ARBA00022898"/>
    </source>
</evidence>
<keyword evidence="4 5" id="KW-0663">Pyridoxal phosphate</keyword>
<keyword evidence="3" id="KW-0808">Transferase</keyword>
<evidence type="ECO:0000256" key="2">
    <source>
        <dbReference type="ARBA" id="ARBA00009077"/>
    </source>
</evidence>
<dbReference type="SUPFAM" id="SSF53383">
    <property type="entry name" value="PLP-dependent transferases"/>
    <property type="match status" value="1"/>
</dbReference>
<evidence type="ECO:0000256" key="3">
    <source>
        <dbReference type="ARBA" id="ARBA00022679"/>
    </source>
</evidence>
<dbReference type="GO" id="GO:0030170">
    <property type="term" value="F:pyridoxal phosphate binding"/>
    <property type="evidence" value="ECO:0007669"/>
    <property type="project" value="InterPro"/>
</dbReference>
<proteinExistence type="inferred from homology"/>
<dbReference type="PANTHER" id="PTHR43797">
    <property type="entry name" value="HOMOCYSTEINE/CYSTEINE SYNTHASE"/>
    <property type="match status" value="1"/>
</dbReference>
<protein>
    <submittedName>
        <fullName evidence="7">O-acetylhomoserine sulfhydrylase</fullName>
    </submittedName>
</protein>
<dbReference type="GO" id="GO:0003961">
    <property type="term" value="F:O-acetylhomoserine aminocarboxypropyltransferase activity"/>
    <property type="evidence" value="ECO:0007669"/>
    <property type="project" value="TreeGrafter"/>
</dbReference>
<dbReference type="PIRSF" id="PIRSF001434">
    <property type="entry name" value="CGS"/>
    <property type="match status" value="1"/>
</dbReference>
<dbReference type="GO" id="GO:0004124">
    <property type="term" value="F:cysteine synthase activity"/>
    <property type="evidence" value="ECO:0007669"/>
    <property type="project" value="TreeGrafter"/>
</dbReference>
<evidence type="ECO:0000313" key="8">
    <source>
        <dbReference type="Proteomes" id="UP000246278"/>
    </source>
</evidence>